<comment type="subunit">
    <text evidence="6">Part of the Bam complex.</text>
</comment>
<comment type="subcellular location">
    <subcellularLocation>
        <location evidence="6">Cell outer membrane</location>
        <topology evidence="6">Lipid-anchor</topology>
    </subcellularLocation>
</comment>
<evidence type="ECO:0000256" key="2">
    <source>
        <dbReference type="ARBA" id="ARBA00023136"/>
    </source>
</evidence>
<keyword evidence="7" id="KW-0802">TPR repeat</keyword>
<proteinExistence type="inferred from homology"/>
<evidence type="ECO:0000256" key="1">
    <source>
        <dbReference type="ARBA" id="ARBA00022729"/>
    </source>
</evidence>
<evidence type="ECO:0000256" key="8">
    <source>
        <dbReference type="SAM" id="SignalP"/>
    </source>
</evidence>
<accession>A0A840VNZ2</accession>
<dbReference type="PANTHER" id="PTHR37423">
    <property type="entry name" value="SOLUBLE LYTIC MUREIN TRANSGLYCOSYLASE-RELATED"/>
    <property type="match status" value="1"/>
</dbReference>
<comment type="function">
    <text evidence="6">Part of the outer membrane protein assembly complex, which is involved in assembly and insertion of beta-barrel proteins into the outer membrane.</text>
</comment>
<dbReference type="NCBIfam" id="TIGR03302">
    <property type="entry name" value="OM_YfiO"/>
    <property type="match status" value="1"/>
</dbReference>
<feature type="signal peptide" evidence="8">
    <location>
        <begin position="1"/>
        <end position="17"/>
    </location>
</feature>
<comment type="caution">
    <text evidence="10">The sequence shown here is derived from an EMBL/GenBank/DDBJ whole genome shotgun (WGS) entry which is preliminary data.</text>
</comment>
<dbReference type="GO" id="GO:1990063">
    <property type="term" value="C:Bam protein complex"/>
    <property type="evidence" value="ECO:0007669"/>
    <property type="project" value="TreeGrafter"/>
</dbReference>
<evidence type="ECO:0000313" key="11">
    <source>
        <dbReference type="Proteomes" id="UP000553706"/>
    </source>
</evidence>
<dbReference type="InterPro" id="IPR017689">
    <property type="entry name" value="BamD"/>
</dbReference>
<reference evidence="10 11" key="1">
    <citation type="submission" date="2020-08" db="EMBL/GenBank/DDBJ databases">
        <title>Genomic Encyclopedia of Type Strains, Phase IV (KMG-IV): sequencing the most valuable type-strain genomes for metagenomic binning, comparative biology and taxonomic classification.</title>
        <authorList>
            <person name="Goeker M."/>
        </authorList>
    </citation>
    <scope>NUCLEOTIDE SEQUENCE [LARGE SCALE GENOMIC DNA]</scope>
    <source>
        <strain evidence="10 11">DSM 27026</strain>
    </source>
</reference>
<evidence type="ECO:0000256" key="6">
    <source>
        <dbReference type="HAMAP-Rule" id="MF_00922"/>
    </source>
</evidence>
<feature type="chain" id="PRO_5033184530" description="Outer membrane protein assembly factor BamD" evidence="8">
    <location>
        <begin position="18"/>
        <end position="293"/>
    </location>
</feature>
<dbReference type="Pfam" id="PF13525">
    <property type="entry name" value="YfiO"/>
    <property type="match status" value="1"/>
</dbReference>
<name>A0A840VNZ2_9PROT</name>
<dbReference type="PANTHER" id="PTHR37423:SF1">
    <property type="entry name" value="OUTER MEMBRANE PROTEIN ASSEMBLY FACTOR BAMD"/>
    <property type="match status" value="1"/>
</dbReference>
<dbReference type="PROSITE" id="PS51257">
    <property type="entry name" value="PROKAR_LIPOPROTEIN"/>
    <property type="match status" value="1"/>
</dbReference>
<evidence type="ECO:0000259" key="9">
    <source>
        <dbReference type="Pfam" id="PF13525"/>
    </source>
</evidence>
<keyword evidence="4 6" id="KW-0998">Cell outer membrane</keyword>
<keyword evidence="1 6" id="KW-0732">Signal</keyword>
<evidence type="ECO:0000256" key="3">
    <source>
        <dbReference type="ARBA" id="ARBA00023139"/>
    </source>
</evidence>
<gene>
    <name evidence="6" type="primary">bamD</name>
    <name evidence="10" type="ORF">HNP71_001550</name>
</gene>
<organism evidence="10 11">
    <name type="scientific">Acidocella aromatica</name>
    <dbReference type="NCBI Taxonomy" id="1303579"/>
    <lineage>
        <taxon>Bacteria</taxon>
        <taxon>Pseudomonadati</taxon>
        <taxon>Pseudomonadota</taxon>
        <taxon>Alphaproteobacteria</taxon>
        <taxon>Acetobacterales</taxon>
        <taxon>Acidocellaceae</taxon>
        <taxon>Acidocella</taxon>
    </lineage>
</organism>
<dbReference type="EMBL" id="JACHFJ010000005">
    <property type="protein sequence ID" value="MBB5373291.1"/>
    <property type="molecule type" value="Genomic_DNA"/>
</dbReference>
<dbReference type="GO" id="GO:0043165">
    <property type="term" value="P:Gram-negative-bacterium-type cell outer membrane assembly"/>
    <property type="evidence" value="ECO:0007669"/>
    <property type="project" value="UniProtKB-UniRule"/>
</dbReference>
<evidence type="ECO:0000256" key="4">
    <source>
        <dbReference type="ARBA" id="ARBA00023237"/>
    </source>
</evidence>
<dbReference type="AlphaFoldDB" id="A0A840VNZ2"/>
<dbReference type="InterPro" id="IPR011990">
    <property type="entry name" value="TPR-like_helical_dom_sf"/>
</dbReference>
<sequence length="293" mass="32789">MTKFCSGLARVSLLALALGLAGCSSFSLFHKSQAQDELFPGGVVPPPDQLYAQGVDHMQKGEYDKAAKAFDAEEENYPYSTWATHAQLLAGYAQYKQQNYDDAISALTRFIGLHPASPEVAYAYYLKALCYYEQIEDEQRDQTTTFEAIQTLQDVINRFPDSSYARDARIKLRLANNRLAAHDMTIGRFYEKQHLYGAAIGRYQNVVNTYQTTSFVPEALERLVECYLDLGLTDAAVRSASVLGYNYPGSSWYQTAYGKLKEHGLTTAANQSEAETGGNAPPPPAKHHWFWIF</sequence>
<dbReference type="PROSITE" id="PS50005">
    <property type="entry name" value="TPR"/>
    <property type="match status" value="1"/>
</dbReference>
<protein>
    <recommendedName>
        <fullName evidence="6">Outer membrane protein assembly factor BamD</fullName>
    </recommendedName>
</protein>
<feature type="domain" description="Outer membrane lipoprotein BamD-like" evidence="9">
    <location>
        <begin position="47"/>
        <end position="239"/>
    </location>
</feature>
<evidence type="ECO:0000256" key="5">
    <source>
        <dbReference type="ARBA" id="ARBA00023288"/>
    </source>
</evidence>
<comment type="similarity">
    <text evidence="6">Belongs to the BamD family.</text>
</comment>
<dbReference type="GO" id="GO:0051205">
    <property type="term" value="P:protein insertion into membrane"/>
    <property type="evidence" value="ECO:0007669"/>
    <property type="project" value="UniProtKB-UniRule"/>
</dbReference>
<feature type="repeat" description="TPR" evidence="7">
    <location>
        <begin position="84"/>
        <end position="117"/>
    </location>
</feature>
<dbReference type="CDD" id="cd15830">
    <property type="entry name" value="BamD"/>
    <property type="match status" value="1"/>
</dbReference>
<keyword evidence="11" id="KW-1185">Reference proteome</keyword>
<dbReference type="SUPFAM" id="SSF48452">
    <property type="entry name" value="TPR-like"/>
    <property type="match status" value="1"/>
</dbReference>
<evidence type="ECO:0000313" key="10">
    <source>
        <dbReference type="EMBL" id="MBB5373291.1"/>
    </source>
</evidence>
<keyword evidence="2 6" id="KW-0472">Membrane</keyword>
<dbReference type="HAMAP" id="MF_00922">
    <property type="entry name" value="OM_assembly_BamD"/>
    <property type="match status" value="1"/>
</dbReference>
<dbReference type="InterPro" id="IPR039565">
    <property type="entry name" value="BamD-like"/>
</dbReference>
<keyword evidence="3 6" id="KW-0564">Palmitate</keyword>
<evidence type="ECO:0000256" key="7">
    <source>
        <dbReference type="PROSITE-ProRule" id="PRU00339"/>
    </source>
</evidence>
<dbReference type="Proteomes" id="UP000553706">
    <property type="component" value="Unassembled WGS sequence"/>
</dbReference>
<keyword evidence="5 6" id="KW-0449">Lipoprotein</keyword>
<dbReference type="InterPro" id="IPR019734">
    <property type="entry name" value="TPR_rpt"/>
</dbReference>
<dbReference type="Gene3D" id="1.25.40.10">
    <property type="entry name" value="Tetratricopeptide repeat domain"/>
    <property type="match status" value="1"/>
</dbReference>
<dbReference type="RefSeq" id="WP_183266297.1">
    <property type="nucleotide sequence ID" value="NZ_JACHFJ010000005.1"/>
</dbReference>